<sequence length="261" mass="28687">MDGLNPISDDVEFAAFIFDAYGTDGVISVYIDHVGVGVDGWFDDDHESSIDGENEDNIDEHRNGNVEFNEDAFIMNRTSNDPFLSKLCVDEGEDNNIVDDDEPPMHAIFNELASTSEPQQHDEVELTLIHVDTTQNDFHATHNDSESSSAGGCGQYMQVTPPRSYEAGDFVGEDVEVENIEGGQGEANGVVEDDGQGIVNVVVEEAVEIPNVQVQQVRPISDILKRIRRRKSERILKIKLRKTVGGVDDPGNSKGKALIID</sequence>
<dbReference type="Proteomes" id="UP001157418">
    <property type="component" value="Unassembled WGS sequence"/>
</dbReference>
<reference evidence="1 2" key="1">
    <citation type="submission" date="2022-01" db="EMBL/GenBank/DDBJ databases">
        <authorList>
            <person name="Xiong W."/>
            <person name="Schranz E."/>
        </authorList>
    </citation>
    <scope>NUCLEOTIDE SEQUENCE [LARGE SCALE GENOMIC DNA]</scope>
</reference>
<accession>A0AAU9MVR6</accession>
<name>A0AAU9MVR6_9ASTR</name>
<keyword evidence="2" id="KW-1185">Reference proteome</keyword>
<organism evidence="1 2">
    <name type="scientific">Lactuca virosa</name>
    <dbReference type="NCBI Taxonomy" id="75947"/>
    <lineage>
        <taxon>Eukaryota</taxon>
        <taxon>Viridiplantae</taxon>
        <taxon>Streptophyta</taxon>
        <taxon>Embryophyta</taxon>
        <taxon>Tracheophyta</taxon>
        <taxon>Spermatophyta</taxon>
        <taxon>Magnoliopsida</taxon>
        <taxon>eudicotyledons</taxon>
        <taxon>Gunneridae</taxon>
        <taxon>Pentapetalae</taxon>
        <taxon>asterids</taxon>
        <taxon>campanulids</taxon>
        <taxon>Asterales</taxon>
        <taxon>Asteraceae</taxon>
        <taxon>Cichorioideae</taxon>
        <taxon>Cichorieae</taxon>
        <taxon>Lactucinae</taxon>
        <taxon>Lactuca</taxon>
    </lineage>
</organism>
<evidence type="ECO:0000313" key="1">
    <source>
        <dbReference type="EMBL" id="CAH1429631.1"/>
    </source>
</evidence>
<proteinExistence type="predicted"/>
<dbReference type="EMBL" id="CAKMRJ010002959">
    <property type="protein sequence ID" value="CAH1429631.1"/>
    <property type="molecule type" value="Genomic_DNA"/>
</dbReference>
<comment type="caution">
    <text evidence="1">The sequence shown here is derived from an EMBL/GenBank/DDBJ whole genome shotgun (WGS) entry which is preliminary data.</text>
</comment>
<protein>
    <submittedName>
        <fullName evidence="1">Uncharacterized protein</fullName>
    </submittedName>
</protein>
<dbReference type="AlphaFoldDB" id="A0AAU9MVR6"/>
<evidence type="ECO:0000313" key="2">
    <source>
        <dbReference type="Proteomes" id="UP001157418"/>
    </source>
</evidence>
<gene>
    <name evidence="1" type="ORF">LVIROSA_LOCUS16480</name>
</gene>